<evidence type="ECO:0000256" key="1">
    <source>
        <dbReference type="SAM" id="Phobius"/>
    </source>
</evidence>
<dbReference type="PANTHER" id="PTHR39608">
    <property type="entry name" value="INTEGRAL MEMBRANE PROTEIN (AFU_ORTHOLOGUE AFUA_5G08640)"/>
    <property type="match status" value="1"/>
</dbReference>
<protein>
    <recommendedName>
        <fullName evidence="4">MARVEL domain-containing protein</fullName>
    </recommendedName>
</protein>
<feature type="transmembrane region" description="Helical" evidence="1">
    <location>
        <begin position="50"/>
        <end position="71"/>
    </location>
</feature>
<sequence>MSSFHSHPLGIVTLVAHFVQCAVLTPVAFALSTGFSCVSRHHSWHVVPLYLTDTVLSYLWLTSFIFLAQNFNQTNCSFSRWNGEVVCSRQYAAEAFAFIAFGSFVTLGSLLFQFFYAYTYRPQFALPGEEQRAKENLHGNLETAGVL</sequence>
<keyword evidence="1" id="KW-0472">Membrane</keyword>
<organism evidence="2 3">
    <name type="scientific">Penicillium subrubescens</name>
    <dbReference type="NCBI Taxonomy" id="1316194"/>
    <lineage>
        <taxon>Eukaryota</taxon>
        <taxon>Fungi</taxon>
        <taxon>Dikarya</taxon>
        <taxon>Ascomycota</taxon>
        <taxon>Pezizomycotina</taxon>
        <taxon>Eurotiomycetes</taxon>
        <taxon>Eurotiomycetidae</taxon>
        <taxon>Eurotiales</taxon>
        <taxon>Aspergillaceae</taxon>
        <taxon>Penicillium</taxon>
    </lineage>
</organism>
<reference evidence="2 3" key="1">
    <citation type="submission" date="2016-10" db="EMBL/GenBank/DDBJ databases">
        <title>Genome sequence of the ascomycete fungus Penicillium subrubescens.</title>
        <authorList>
            <person name="De Vries R.P."/>
            <person name="Peng M."/>
            <person name="Dilokpimol A."/>
            <person name="Hilden K."/>
            <person name="Makela M.R."/>
            <person name="Grigoriev I."/>
            <person name="Riley R."/>
            <person name="Granchi Z."/>
        </authorList>
    </citation>
    <scope>NUCLEOTIDE SEQUENCE [LARGE SCALE GENOMIC DNA]</scope>
    <source>
        <strain evidence="2 3">CBS 132785</strain>
    </source>
</reference>
<dbReference type="AlphaFoldDB" id="A0A1Q5UK37"/>
<proteinExistence type="predicted"/>
<accession>A0A1Q5UK37</accession>
<feature type="transmembrane region" description="Helical" evidence="1">
    <location>
        <begin position="91"/>
        <end position="116"/>
    </location>
</feature>
<keyword evidence="1" id="KW-1133">Transmembrane helix</keyword>
<keyword evidence="3" id="KW-1185">Reference proteome</keyword>
<dbReference type="EMBL" id="MNBE01000177">
    <property type="protein sequence ID" value="OKP12848.1"/>
    <property type="molecule type" value="Genomic_DNA"/>
</dbReference>
<evidence type="ECO:0000313" key="2">
    <source>
        <dbReference type="EMBL" id="OKP12848.1"/>
    </source>
</evidence>
<dbReference type="STRING" id="1316194.A0A1Q5UK37"/>
<gene>
    <name evidence="2" type="ORF">PENSUB_1580</name>
</gene>
<dbReference type="Proteomes" id="UP000186955">
    <property type="component" value="Unassembled WGS sequence"/>
</dbReference>
<evidence type="ECO:0000313" key="3">
    <source>
        <dbReference type="Proteomes" id="UP000186955"/>
    </source>
</evidence>
<comment type="caution">
    <text evidence="2">The sequence shown here is derived from an EMBL/GenBank/DDBJ whole genome shotgun (WGS) entry which is preliminary data.</text>
</comment>
<dbReference type="PANTHER" id="PTHR39608:SF2">
    <property type="entry name" value="MARVEL DOMAIN-CONTAINING PROTEIN"/>
    <property type="match status" value="1"/>
</dbReference>
<keyword evidence="1" id="KW-0812">Transmembrane</keyword>
<feature type="transmembrane region" description="Helical" evidence="1">
    <location>
        <begin position="12"/>
        <end position="38"/>
    </location>
</feature>
<evidence type="ECO:0008006" key="4">
    <source>
        <dbReference type="Google" id="ProtNLM"/>
    </source>
</evidence>
<name>A0A1Q5UK37_9EURO</name>